<proteinExistence type="predicted"/>
<protein>
    <recommendedName>
        <fullName evidence="3">Terminase small subunit, Nu1</fullName>
    </recommendedName>
</protein>
<gene>
    <name evidence="1" type="ORF">NIK97_06715</name>
</gene>
<reference evidence="1" key="1">
    <citation type="submission" date="2022-06" db="EMBL/GenBank/DDBJ databases">
        <title>Complete Genome Sequence of Deoxynivalenol-bioadsorption Ochrobactrum pseudintermedium ASAG-D25.</title>
        <authorList>
            <person name="Wang N."/>
        </authorList>
    </citation>
    <scope>NUCLEOTIDE SEQUENCE</scope>
    <source>
        <strain evidence="1">ASAG-D25</strain>
    </source>
</reference>
<evidence type="ECO:0000313" key="2">
    <source>
        <dbReference type="Proteomes" id="UP001058739"/>
    </source>
</evidence>
<evidence type="ECO:0008006" key="3">
    <source>
        <dbReference type="Google" id="ProtNLM"/>
    </source>
</evidence>
<sequence>MSNPNIKHEPVTVTASEAARLLMVTPRRLRQLAADGHVPAAEKGRYPLVSTVRGYLNFIKQGSKARAADNAGAALADAKRREIELRNRRAEAKLIETSDVEAFFADTLSALRVDIAASMKSLDTRVAPLALAAANQAFNRAEARIADALDNLRGGRDPLKDADDEN</sequence>
<dbReference type="Proteomes" id="UP001058739">
    <property type="component" value="Chromosome 01"/>
</dbReference>
<dbReference type="EMBL" id="CP099967">
    <property type="protein sequence ID" value="UWL59242.1"/>
    <property type="molecule type" value="Genomic_DNA"/>
</dbReference>
<accession>A0ABY5U929</accession>
<keyword evidence="2" id="KW-1185">Reference proteome</keyword>
<dbReference type="RefSeq" id="WP_259697834.1">
    <property type="nucleotide sequence ID" value="NZ_CP099967.1"/>
</dbReference>
<name>A0ABY5U929_9HYPH</name>
<evidence type="ECO:0000313" key="1">
    <source>
        <dbReference type="EMBL" id="UWL59242.1"/>
    </source>
</evidence>
<organism evidence="1 2">
    <name type="scientific">Brucella pseudintermedia</name>
    <dbReference type="NCBI Taxonomy" id="370111"/>
    <lineage>
        <taxon>Bacteria</taxon>
        <taxon>Pseudomonadati</taxon>
        <taxon>Pseudomonadota</taxon>
        <taxon>Alphaproteobacteria</taxon>
        <taxon>Hyphomicrobiales</taxon>
        <taxon>Brucellaceae</taxon>
        <taxon>Brucella/Ochrobactrum group</taxon>
        <taxon>Brucella</taxon>
    </lineage>
</organism>